<dbReference type="SUPFAM" id="SSF53927">
    <property type="entry name" value="Cytidine deaminase-like"/>
    <property type="match status" value="1"/>
</dbReference>
<protein>
    <submittedName>
        <fullName evidence="3">Putative CMP/dCMP deaminase zinc-binding</fullName>
    </submittedName>
</protein>
<feature type="domain" description="CMP/dCMP-type deaminase" evidence="2">
    <location>
        <begin position="2"/>
        <end position="163"/>
    </location>
</feature>
<dbReference type="GO" id="GO:0005737">
    <property type="term" value="C:cytoplasm"/>
    <property type="evidence" value="ECO:0007669"/>
    <property type="project" value="TreeGrafter"/>
</dbReference>
<dbReference type="Gene3D" id="3.40.140.10">
    <property type="entry name" value="Cytidine Deaminase, domain 2"/>
    <property type="match status" value="1"/>
</dbReference>
<proteinExistence type="predicted"/>
<dbReference type="PANTHER" id="PTHR11086">
    <property type="entry name" value="DEOXYCYTIDYLATE DEAMINASE-RELATED"/>
    <property type="match status" value="1"/>
</dbReference>
<dbReference type="InterPro" id="IPR016193">
    <property type="entry name" value="Cytidine_deaminase-like"/>
</dbReference>
<dbReference type="InterPro" id="IPR002125">
    <property type="entry name" value="CMP_dCMP_dom"/>
</dbReference>
<keyword evidence="1" id="KW-0378">Hydrolase</keyword>
<gene>
    <name evidence="3" type="ORF">TM448A02234_0008</name>
</gene>
<accession>A0A6H1ZWE2</accession>
<dbReference type="PIRSF" id="PIRSF006019">
    <property type="entry name" value="dCMP_deaminase"/>
    <property type="match status" value="1"/>
</dbReference>
<dbReference type="Pfam" id="PF00383">
    <property type="entry name" value="dCMP_cyt_deam_1"/>
    <property type="match status" value="1"/>
</dbReference>
<dbReference type="InterPro" id="IPR016473">
    <property type="entry name" value="dCMP_deaminase"/>
</dbReference>
<sequence>MKNDQYFLNICYLIAEGSKCLSRKVGACLVKDNVIISTGRNGPPRGIMHCDERCINDDRLAAELMSRGLDPIEASKSDICPRRLLGYKSGEGLEWCPAAHGERNVLIHAARFGISTKEAIMYMNCGIPCKDCLIEIINAGVIELVCIDKNHYYDNMSEFLVEESNLIVREYEL</sequence>
<evidence type="ECO:0000259" key="2">
    <source>
        <dbReference type="PROSITE" id="PS51747"/>
    </source>
</evidence>
<dbReference type="GO" id="GO:0004132">
    <property type="term" value="F:dCMP deaminase activity"/>
    <property type="evidence" value="ECO:0007669"/>
    <property type="project" value="InterPro"/>
</dbReference>
<dbReference type="PANTHER" id="PTHR11086:SF18">
    <property type="entry name" value="DEOXYCYTIDYLATE DEAMINASE"/>
    <property type="match status" value="1"/>
</dbReference>
<organism evidence="3">
    <name type="scientific">viral metagenome</name>
    <dbReference type="NCBI Taxonomy" id="1070528"/>
    <lineage>
        <taxon>unclassified sequences</taxon>
        <taxon>metagenomes</taxon>
        <taxon>organismal metagenomes</taxon>
    </lineage>
</organism>
<dbReference type="GO" id="GO:0006220">
    <property type="term" value="P:pyrimidine nucleotide metabolic process"/>
    <property type="evidence" value="ECO:0007669"/>
    <property type="project" value="InterPro"/>
</dbReference>
<dbReference type="EMBL" id="MT144279">
    <property type="protein sequence ID" value="QJA51637.1"/>
    <property type="molecule type" value="Genomic_DNA"/>
</dbReference>
<dbReference type="AlphaFoldDB" id="A0A6H1ZWE2"/>
<dbReference type="GO" id="GO:0008270">
    <property type="term" value="F:zinc ion binding"/>
    <property type="evidence" value="ECO:0007669"/>
    <property type="project" value="InterPro"/>
</dbReference>
<evidence type="ECO:0000313" key="3">
    <source>
        <dbReference type="EMBL" id="QJA51637.1"/>
    </source>
</evidence>
<evidence type="ECO:0000256" key="1">
    <source>
        <dbReference type="ARBA" id="ARBA00022801"/>
    </source>
</evidence>
<reference evidence="3" key="1">
    <citation type="submission" date="2020-03" db="EMBL/GenBank/DDBJ databases">
        <title>The deep terrestrial virosphere.</title>
        <authorList>
            <person name="Holmfeldt K."/>
            <person name="Nilsson E."/>
            <person name="Simone D."/>
            <person name="Lopez-Fernandez M."/>
            <person name="Wu X."/>
            <person name="de Brujin I."/>
            <person name="Lundin D."/>
            <person name="Andersson A."/>
            <person name="Bertilsson S."/>
            <person name="Dopson M."/>
        </authorList>
    </citation>
    <scope>NUCLEOTIDE SEQUENCE</scope>
    <source>
        <strain evidence="3">TM448A02234</strain>
    </source>
</reference>
<name>A0A6H1ZWE2_9ZZZZ</name>
<dbReference type="PROSITE" id="PS51747">
    <property type="entry name" value="CYT_DCMP_DEAMINASES_2"/>
    <property type="match status" value="1"/>
</dbReference>
<dbReference type="InterPro" id="IPR015517">
    <property type="entry name" value="dCMP_deaminase-rel"/>
</dbReference>